<organism evidence="3 4">
    <name type="scientific">Harryflintia acetispora</name>
    <dbReference type="NCBI Taxonomy" id="1849041"/>
    <lineage>
        <taxon>Bacteria</taxon>
        <taxon>Bacillati</taxon>
        <taxon>Bacillota</taxon>
        <taxon>Clostridia</taxon>
        <taxon>Eubacteriales</taxon>
        <taxon>Oscillospiraceae</taxon>
        <taxon>Harryflintia</taxon>
    </lineage>
</organism>
<dbReference type="InterPro" id="IPR011761">
    <property type="entry name" value="ATP-grasp"/>
</dbReference>
<dbReference type="AlphaFoldDB" id="A0A9X8UKV2"/>
<evidence type="ECO:0000259" key="2">
    <source>
        <dbReference type="PROSITE" id="PS50975"/>
    </source>
</evidence>
<dbReference type="RefSeq" id="WP_132083973.1">
    <property type="nucleotide sequence ID" value="NZ_SLUK01000002.1"/>
</dbReference>
<dbReference type="Pfam" id="PF13535">
    <property type="entry name" value="ATP-grasp_4"/>
    <property type="match status" value="1"/>
</dbReference>
<dbReference type="Proteomes" id="UP000294682">
    <property type="component" value="Unassembled WGS sequence"/>
</dbReference>
<dbReference type="PROSITE" id="PS50975">
    <property type="entry name" value="ATP_GRASP"/>
    <property type="match status" value="1"/>
</dbReference>
<reference evidence="3 4" key="1">
    <citation type="submission" date="2019-03" db="EMBL/GenBank/DDBJ databases">
        <title>Genomic Encyclopedia of Type Strains, Phase IV (KMG-IV): sequencing the most valuable type-strain genomes for metagenomic binning, comparative biology and taxonomic classification.</title>
        <authorList>
            <person name="Goeker M."/>
        </authorList>
    </citation>
    <scope>NUCLEOTIDE SEQUENCE [LARGE SCALE GENOMIC DNA]</scope>
    <source>
        <strain evidence="3 4">DSM 100433</strain>
    </source>
</reference>
<keyword evidence="4" id="KW-1185">Reference proteome</keyword>
<dbReference type="SUPFAM" id="SSF52440">
    <property type="entry name" value="PreATP-grasp domain"/>
    <property type="match status" value="1"/>
</dbReference>
<proteinExistence type="predicted"/>
<dbReference type="Gene3D" id="3.30.470.20">
    <property type="entry name" value="ATP-grasp fold, B domain"/>
    <property type="match status" value="1"/>
</dbReference>
<dbReference type="GO" id="GO:0005524">
    <property type="term" value="F:ATP binding"/>
    <property type="evidence" value="ECO:0007669"/>
    <property type="project" value="UniProtKB-UniRule"/>
</dbReference>
<dbReference type="GO" id="GO:0046872">
    <property type="term" value="F:metal ion binding"/>
    <property type="evidence" value="ECO:0007669"/>
    <property type="project" value="InterPro"/>
</dbReference>
<keyword evidence="1" id="KW-0067">ATP-binding</keyword>
<dbReference type="PANTHER" id="PTHR11609">
    <property type="entry name" value="PURINE BIOSYNTHESIS PROTEIN 6/7, PUR6/7"/>
    <property type="match status" value="1"/>
</dbReference>
<dbReference type="PANTHER" id="PTHR11609:SF5">
    <property type="entry name" value="PHOSPHORIBOSYLAMINOIMIDAZOLE CARBOXYLASE"/>
    <property type="match status" value="1"/>
</dbReference>
<keyword evidence="1" id="KW-0547">Nucleotide-binding</keyword>
<name>A0A9X8UKV2_9FIRM</name>
<gene>
    <name evidence="3" type="ORF">EDD78_102177</name>
</gene>
<dbReference type="InterPro" id="IPR016185">
    <property type="entry name" value="PreATP-grasp_dom_sf"/>
</dbReference>
<dbReference type="EMBL" id="SLUK01000002">
    <property type="protein sequence ID" value="TCL44554.1"/>
    <property type="molecule type" value="Genomic_DNA"/>
</dbReference>
<comment type="caution">
    <text evidence="3">The sequence shown here is derived from an EMBL/GenBank/DDBJ whole genome shotgun (WGS) entry which is preliminary data.</text>
</comment>
<dbReference type="Gene3D" id="3.40.50.20">
    <property type="match status" value="1"/>
</dbReference>
<accession>A0A9X8UKV2</accession>
<protein>
    <submittedName>
        <fullName evidence="3">Biotin carboxylase</fullName>
    </submittedName>
</protein>
<evidence type="ECO:0000313" key="4">
    <source>
        <dbReference type="Proteomes" id="UP000294682"/>
    </source>
</evidence>
<dbReference type="GO" id="GO:0005829">
    <property type="term" value="C:cytosol"/>
    <property type="evidence" value="ECO:0007669"/>
    <property type="project" value="TreeGrafter"/>
</dbReference>
<dbReference type="SUPFAM" id="SSF56059">
    <property type="entry name" value="Glutathione synthetase ATP-binding domain-like"/>
    <property type="match status" value="1"/>
</dbReference>
<evidence type="ECO:0000313" key="3">
    <source>
        <dbReference type="EMBL" id="TCL44554.1"/>
    </source>
</evidence>
<evidence type="ECO:0000256" key="1">
    <source>
        <dbReference type="PROSITE-ProRule" id="PRU00409"/>
    </source>
</evidence>
<feature type="domain" description="ATP-grasp" evidence="2">
    <location>
        <begin position="108"/>
        <end position="300"/>
    </location>
</feature>
<sequence>MSKILILGGGNCQLSAVKLAKRLGHTVVLADYYECPPAAAYADLHRRVSTFDIPGCIALARREQVDGVMTIGTDQPVYTAAAVAKACSLPSPIDAETALAVTNKRVMKQILTDHHIPTVRWKLFDEDIGERELSELCPPLVIKPLDSQGQRGVYKMDSPAEILCALPQTLSFSRERQALVEEYYPSDEVTLSGWIQNGRLYILALTDRQCHPDPVHIGVCAAHRFPSVHMDRYPEIREMSEHIVAAFGIPEGPLYIQFLIGEQGVLVNELACRIGGAFEDVFIPYLSGFDILHAALCRALGLPVDCSVLEGYDPQSCSRQVSVQLLFCRSGQISSITPLSELLMLPFVLSAGYNYQEGEAIPPLENATARFGHCVLASEDGRMPEHIAELYRTLQVLDPHGQNLVLKRDIF</sequence>